<gene>
    <name evidence="1" type="ORF">BQ8794_40175</name>
</gene>
<dbReference type="Proteomes" id="UP000188388">
    <property type="component" value="Unassembled WGS sequence"/>
</dbReference>
<protein>
    <submittedName>
        <fullName evidence="1">Uncharacterized protein</fullName>
    </submittedName>
</protein>
<dbReference type="EMBL" id="FTPD01000034">
    <property type="protein sequence ID" value="SIT57576.1"/>
    <property type="molecule type" value="Genomic_DNA"/>
</dbReference>
<proteinExistence type="predicted"/>
<evidence type="ECO:0000313" key="1">
    <source>
        <dbReference type="EMBL" id="SIT57576.1"/>
    </source>
</evidence>
<organism evidence="1 2">
    <name type="scientific">Mesorhizobium prunaredense</name>
    <dbReference type="NCBI Taxonomy" id="1631249"/>
    <lineage>
        <taxon>Bacteria</taxon>
        <taxon>Pseudomonadati</taxon>
        <taxon>Pseudomonadota</taxon>
        <taxon>Alphaproteobacteria</taxon>
        <taxon>Hyphomicrobiales</taxon>
        <taxon>Phyllobacteriaceae</taxon>
        <taxon>Mesorhizobium</taxon>
    </lineage>
</organism>
<reference evidence="2" key="1">
    <citation type="submission" date="2017-01" db="EMBL/GenBank/DDBJ databases">
        <authorList>
            <person name="Brunel B."/>
        </authorList>
    </citation>
    <scope>NUCLEOTIDE SEQUENCE [LARGE SCALE GENOMIC DNA]</scope>
</reference>
<dbReference type="AlphaFoldDB" id="A0A1R3VCG1"/>
<sequence>MTSPASGEMVRYYAAARFTKILFCSFIKGFGNAFVSIAPTYGHRFDGNRNRSLLWTCRGQAADGSGAVQRYDPVSLHQGAWPDLRRRAQRRDGLGRFRQDCRRE</sequence>
<accession>A0A1R3VCG1</accession>
<evidence type="ECO:0000313" key="2">
    <source>
        <dbReference type="Proteomes" id="UP000188388"/>
    </source>
</evidence>
<name>A0A1R3VCG1_9HYPH</name>
<keyword evidence="2" id="KW-1185">Reference proteome</keyword>